<keyword evidence="2" id="KW-1185">Reference proteome</keyword>
<evidence type="ECO:0000313" key="2">
    <source>
        <dbReference type="Proteomes" id="UP001153387"/>
    </source>
</evidence>
<sequence>MSQRYPKAITGTARAGVLLALLAIAVWTALAVRAEQADAADTTYHKWSLIAIEETKHKYPQASLVDYLHIGRTQLEGGLSEEKFKLWLRQADREFGVFVTVRFNDAEDRLISVAMSETPR</sequence>
<comment type="caution">
    <text evidence="1">The sequence shown here is derived from an EMBL/GenBank/DDBJ whole genome shotgun (WGS) entry which is preliminary data.</text>
</comment>
<gene>
    <name evidence="1" type="ORF">OMP38_28620</name>
</gene>
<dbReference type="RefSeq" id="WP_277568111.1">
    <property type="nucleotide sequence ID" value="NZ_JAPDHZ010000006.1"/>
</dbReference>
<dbReference type="EMBL" id="JAPDHZ010000006">
    <property type="protein sequence ID" value="MDG0794360.1"/>
    <property type="molecule type" value="Genomic_DNA"/>
</dbReference>
<organism evidence="1 2">
    <name type="scientific">Cohnella ginsengisoli</name>
    <dbReference type="NCBI Taxonomy" id="425004"/>
    <lineage>
        <taxon>Bacteria</taxon>
        <taxon>Bacillati</taxon>
        <taxon>Bacillota</taxon>
        <taxon>Bacilli</taxon>
        <taxon>Bacillales</taxon>
        <taxon>Paenibacillaceae</taxon>
        <taxon>Cohnella</taxon>
    </lineage>
</organism>
<evidence type="ECO:0000313" key="1">
    <source>
        <dbReference type="EMBL" id="MDG0794360.1"/>
    </source>
</evidence>
<proteinExistence type="predicted"/>
<dbReference type="AlphaFoldDB" id="A0A9X4QR15"/>
<dbReference type="InterPro" id="IPR024987">
    <property type="entry name" value="DUF3889"/>
</dbReference>
<dbReference type="Pfam" id="PF13028">
    <property type="entry name" value="DUF3889"/>
    <property type="match status" value="1"/>
</dbReference>
<name>A0A9X4QR15_9BACL</name>
<accession>A0A9X4QR15</accession>
<protein>
    <submittedName>
        <fullName evidence="1">YqzG/YhdC family protein</fullName>
    </submittedName>
</protein>
<dbReference type="Gene3D" id="3.10.450.390">
    <property type="entry name" value="Protein of unknown function DUF3889"/>
    <property type="match status" value="1"/>
</dbReference>
<reference evidence="1 2" key="1">
    <citation type="submission" date="2022-10" db="EMBL/GenBank/DDBJ databases">
        <title>Comparative genomic analysis of Cohnella hashimotonis sp. nov., isolated from the International Space Station.</title>
        <authorList>
            <person name="Simpson A."/>
            <person name="Venkateswaran K."/>
        </authorList>
    </citation>
    <scope>NUCLEOTIDE SEQUENCE [LARGE SCALE GENOMIC DNA]</scope>
    <source>
        <strain evidence="1 2">DSM 18997</strain>
    </source>
</reference>
<dbReference type="Proteomes" id="UP001153387">
    <property type="component" value="Unassembled WGS sequence"/>
</dbReference>